<dbReference type="OrthoDB" id="6267726at2759"/>
<dbReference type="EMBL" id="SJOL01003581">
    <property type="protein sequence ID" value="TGZ72528.1"/>
    <property type="molecule type" value="Genomic_DNA"/>
</dbReference>
<keyword evidence="3" id="KW-1185">Reference proteome</keyword>
<organism evidence="2 3">
    <name type="scientific">Opisthorchis felineus</name>
    <dbReference type="NCBI Taxonomy" id="147828"/>
    <lineage>
        <taxon>Eukaryota</taxon>
        <taxon>Metazoa</taxon>
        <taxon>Spiralia</taxon>
        <taxon>Lophotrochozoa</taxon>
        <taxon>Platyhelminthes</taxon>
        <taxon>Trematoda</taxon>
        <taxon>Digenea</taxon>
        <taxon>Opisthorchiida</taxon>
        <taxon>Opisthorchiata</taxon>
        <taxon>Opisthorchiidae</taxon>
        <taxon>Opisthorchis</taxon>
    </lineage>
</organism>
<dbReference type="AlphaFoldDB" id="A0A4S2MDW7"/>
<evidence type="ECO:0000256" key="1">
    <source>
        <dbReference type="SAM" id="SignalP"/>
    </source>
</evidence>
<protein>
    <submittedName>
        <fullName evidence="2">Uncharacterized protein</fullName>
    </submittedName>
</protein>
<feature type="chain" id="PRO_5020432214" evidence="1">
    <location>
        <begin position="19"/>
        <end position="80"/>
    </location>
</feature>
<accession>A0A4S2MDW7</accession>
<sequence length="80" mass="9250">MLPVILLSLCCQMLAVDALENVAYKKRPGAEGRWVDYLTNGDLREPFAPWPIEFPYYYVDLGGVYNLISINIHMHDVWSF</sequence>
<feature type="signal peptide" evidence="1">
    <location>
        <begin position="1"/>
        <end position="18"/>
    </location>
</feature>
<comment type="caution">
    <text evidence="2">The sequence shown here is derived from an EMBL/GenBank/DDBJ whole genome shotgun (WGS) entry which is preliminary data.</text>
</comment>
<evidence type="ECO:0000313" key="3">
    <source>
        <dbReference type="Proteomes" id="UP000308267"/>
    </source>
</evidence>
<keyword evidence="1" id="KW-0732">Signal</keyword>
<name>A0A4S2MDW7_OPIFE</name>
<proteinExistence type="predicted"/>
<dbReference type="Proteomes" id="UP000308267">
    <property type="component" value="Unassembled WGS sequence"/>
</dbReference>
<evidence type="ECO:0000313" key="2">
    <source>
        <dbReference type="EMBL" id="TGZ72528.1"/>
    </source>
</evidence>
<gene>
    <name evidence="2" type="ORF">CRM22_002033</name>
</gene>
<reference evidence="2 3" key="1">
    <citation type="journal article" date="2019" name="BMC Genomics">
        <title>New insights from Opisthorchis felineus genome: update on genomics of the epidemiologically important liver flukes.</title>
        <authorList>
            <person name="Ershov N.I."/>
            <person name="Mordvinov V.A."/>
            <person name="Prokhortchouk E.B."/>
            <person name="Pakharukova M.Y."/>
            <person name="Gunbin K.V."/>
            <person name="Ustyantsev K."/>
            <person name="Genaev M.A."/>
            <person name="Blinov A.G."/>
            <person name="Mazur A."/>
            <person name="Boulygina E."/>
            <person name="Tsygankova S."/>
            <person name="Khrameeva E."/>
            <person name="Chekanov N."/>
            <person name="Fan G."/>
            <person name="Xiao A."/>
            <person name="Zhang H."/>
            <person name="Xu X."/>
            <person name="Yang H."/>
            <person name="Solovyev V."/>
            <person name="Lee S.M."/>
            <person name="Liu X."/>
            <person name="Afonnikov D.A."/>
            <person name="Skryabin K.G."/>
        </authorList>
    </citation>
    <scope>NUCLEOTIDE SEQUENCE [LARGE SCALE GENOMIC DNA]</scope>
    <source>
        <strain evidence="2">AK-0245</strain>
        <tissue evidence="2">Whole organism</tissue>
    </source>
</reference>